<organism evidence="1 2">
    <name type="scientific">Bugula neritina</name>
    <name type="common">Brown bryozoan</name>
    <name type="synonym">Sertularia neritina</name>
    <dbReference type="NCBI Taxonomy" id="10212"/>
    <lineage>
        <taxon>Eukaryota</taxon>
        <taxon>Metazoa</taxon>
        <taxon>Spiralia</taxon>
        <taxon>Lophotrochozoa</taxon>
        <taxon>Bryozoa</taxon>
        <taxon>Gymnolaemata</taxon>
        <taxon>Cheilostomatida</taxon>
        <taxon>Flustrina</taxon>
        <taxon>Buguloidea</taxon>
        <taxon>Bugulidae</taxon>
        <taxon>Bugula</taxon>
    </lineage>
</organism>
<gene>
    <name evidence="1" type="ORF">EB796_002127</name>
</gene>
<dbReference type="AlphaFoldDB" id="A0A7J7KN26"/>
<dbReference type="EMBL" id="VXIV02000238">
    <property type="protein sequence ID" value="KAF6039564.1"/>
    <property type="molecule type" value="Genomic_DNA"/>
</dbReference>
<reference evidence="1" key="1">
    <citation type="submission" date="2020-06" db="EMBL/GenBank/DDBJ databases">
        <title>Draft genome of Bugula neritina, a colonial animal packing powerful symbionts and potential medicines.</title>
        <authorList>
            <person name="Rayko M."/>
        </authorList>
    </citation>
    <scope>NUCLEOTIDE SEQUENCE [LARGE SCALE GENOMIC DNA]</scope>
    <source>
        <strain evidence="1">Kwan_BN1</strain>
    </source>
</reference>
<protein>
    <submittedName>
        <fullName evidence="1">Uncharacterized protein</fullName>
    </submittedName>
</protein>
<name>A0A7J7KN26_BUGNE</name>
<evidence type="ECO:0000313" key="2">
    <source>
        <dbReference type="Proteomes" id="UP000593567"/>
    </source>
</evidence>
<evidence type="ECO:0000313" key="1">
    <source>
        <dbReference type="EMBL" id="KAF6039564.1"/>
    </source>
</evidence>
<accession>A0A7J7KN26</accession>
<sequence length="70" mass="7523">MASNVVVADEMFPDGAEASFMDIEEAQILARKDLLGYSGALRETLGKPTPAAHADFDDNFGDLFDDDDVA</sequence>
<proteinExistence type="predicted"/>
<dbReference type="Proteomes" id="UP000593567">
    <property type="component" value="Unassembled WGS sequence"/>
</dbReference>
<comment type="caution">
    <text evidence="1">The sequence shown here is derived from an EMBL/GenBank/DDBJ whole genome shotgun (WGS) entry which is preliminary data.</text>
</comment>
<keyword evidence="2" id="KW-1185">Reference proteome</keyword>